<evidence type="ECO:0000313" key="2">
    <source>
        <dbReference type="EMBL" id="MEQ2244183.1"/>
    </source>
</evidence>
<name>A0ABV0UJ58_9TELE</name>
<sequence length="126" mass="14363">MHAAFFFFLMSEIFSKQCIIFQPLNIYSLPSAYNMTKIEKVQGVHYKWVEKPVSVSVITSLLLCMFVFLSPAVCKSIQEPVTKQILLEYLDRCVQGVNTQSRKNPSDPDSELMPPPPPKRPNWAAP</sequence>
<dbReference type="EMBL" id="JAHRIQ010070745">
    <property type="protein sequence ID" value="MEQ2244183.1"/>
    <property type="molecule type" value="Genomic_DNA"/>
</dbReference>
<dbReference type="Proteomes" id="UP001482620">
    <property type="component" value="Unassembled WGS sequence"/>
</dbReference>
<proteinExistence type="predicted"/>
<organism evidence="2 3">
    <name type="scientific">Ilyodon furcidens</name>
    <name type="common">goldbreast splitfin</name>
    <dbReference type="NCBI Taxonomy" id="33524"/>
    <lineage>
        <taxon>Eukaryota</taxon>
        <taxon>Metazoa</taxon>
        <taxon>Chordata</taxon>
        <taxon>Craniata</taxon>
        <taxon>Vertebrata</taxon>
        <taxon>Euteleostomi</taxon>
        <taxon>Actinopterygii</taxon>
        <taxon>Neopterygii</taxon>
        <taxon>Teleostei</taxon>
        <taxon>Neoteleostei</taxon>
        <taxon>Acanthomorphata</taxon>
        <taxon>Ovalentaria</taxon>
        <taxon>Atherinomorphae</taxon>
        <taxon>Cyprinodontiformes</taxon>
        <taxon>Goodeidae</taxon>
        <taxon>Ilyodon</taxon>
    </lineage>
</organism>
<reference evidence="2 3" key="1">
    <citation type="submission" date="2021-06" db="EMBL/GenBank/DDBJ databases">
        <authorList>
            <person name="Palmer J.M."/>
        </authorList>
    </citation>
    <scope>NUCLEOTIDE SEQUENCE [LARGE SCALE GENOMIC DNA]</scope>
    <source>
        <strain evidence="3">if_2019</strain>
        <tissue evidence="2">Muscle</tissue>
    </source>
</reference>
<gene>
    <name evidence="2" type="ORF">ILYODFUR_014559</name>
</gene>
<evidence type="ECO:0000256" key="1">
    <source>
        <dbReference type="SAM" id="MobiDB-lite"/>
    </source>
</evidence>
<keyword evidence="3" id="KW-1185">Reference proteome</keyword>
<comment type="caution">
    <text evidence="2">The sequence shown here is derived from an EMBL/GenBank/DDBJ whole genome shotgun (WGS) entry which is preliminary data.</text>
</comment>
<evidence type="ECO:0000313" key="3">
    <source>
        <dbReference type="Proteomes" id="UP001482620"/>
    </source>
</evidence>
<accession>A0ABV0UJ58</accession>
<feature type="region of interest" description="Disordered" evidence="1">
    <location>
        <begin position="98"/>
        <end position="126"/>
    </location>
</feature>
<protein>
    <submittedName>
        <fullName evidence="2">Uncharacterized protein</fullName>
    </submittedName>
</protein>